<feature type="signal peptide" evidence="3">
    <location>
        <begin position="1"/>
        <end position="19"/>
    </location>
</feature>
<evidence type="ECO:0000256" key="1">
    <source>
        <dbReference type="ARBA" id="ARBA00022729"/>
    </source>
</evidence>
<dbReference type="InterPro" id="IPR018466">
    <property type="entry name" value="Kre9/Knh1-like_N"/>
</dbReference>
<dbReference type="AlphaFoldDB" id="A0A9P7XMK4"/>
<evidence type="ECO:0000256" key="3">
    <source>
        <dbReference type="SAM" id="SignalP"/>
    </source>
</evidence>
<keyword evidence="6" id="KW-1185">Reference proteome</keyword>
<reference evidence="5" key="1">
    <citation type="submission" date="2021-06" db="EMBL/GenBank/DDBJ databases">
        <title>Genome Sequence of Mortierella hyaline Strain SCG-10, a Cold-Adapted, Nitrate-Reducing Fungus Isolated from Soil in Minnesota, USA.</title>
        <authorList>
            <person name="Aldossari N."/>
        </authorList>
    </citation>
    <scope>NUCLEOTIDE SEQUENCE</scope>
    <source>
        <strain evidence="5">SCG-10</strain>
    </source>
</reference>
<dbReference type="Pfam" id="PF10342">
    <property type="entry name" value="Kre9_KNH"/>
    <property type="match status" value="1"/>
</dbReference>
<evidence type="ECO:0000259" key="4">
    <source>
        <dbReference type="Pfam" id="PF10342"/>
    </source>
</evidence>
<feature type="chain" id="PRO_5040195726" description="Yeast cell wall synthesis Kre9/Knh1-like N-terminal domain-containing protein" evidence="3">
    <location>
        <begin position="20"/>
        <end position="200"/>
    </location>
</feature>
<dbReference type="EMBL" id="JAHRHY010000016">
    <property type="protein sequence ID" value="KAG9063337.1"/>
    <property type="molecule type" value="Genomic_DNA"/>
</dbReference>
<evidence type="ECO:0000313" key="6">
    <source>
        <dbReference type="Proteomes" id="UP000707451"/>
    </source>
</evidence>
<comment type="caution">
    <text evidence="5">The sequence shown here is derived from an EMBL/GenBank/DDBJ whole genome shotgun (WGS) entry which is preliminary data.</text>
</comment>
<keyword evidence="1 3" id="KW-0732">Signal</keyword>
<organism evidence="5 6">
    <name type="scientific">Linnemannia hyalina</name>
    <dbReference type="NCBI Taxonomy" id="64524"/>
    <lineage>
        <taxon>Eukaryota</taxon>
        <taxon>Fungi</taxon>
        <taxon>Fungi incertae sedis</taxon>
        <taxon>Mucoromycota</taxon>
        <taxon>Mortierellomycotina</taxon>
        <taxon>Mortierellomycetes</taxon>
        <taxon>Mortierellales</taxon>
        <taxon>Mortierellaceae</taxon>
        <taxon>Linnemannia</taxon>
    </lineage>
</organism>
<gene>
    <name evidence="5" type="ORF">KI688_004219</name>
</gene>
<feature type="compositionally biased region" description="Low complexity" evidence="2">
    <location>
        <begin position="156"/>
        <end position="175"/>
    </location>
</feature>
<protein>
    <recommendedName>
        <fullName evidence="4">Yeast cell wall synthesis Kre9/Knh1-like N-terminal domain-containing protein</fullName>
    </recommendedName>
</protein>
<feature type="domain" description="Yeast cell wall synthesis Kre9/Knh1-like N-terminal" evidence="4">
    <location>
        <begin position="28"/>
        <end position="120"/>
    </location>
</feature>
<accession>A0A9P7XMK4</accession>
<dbReference type="OrthoDB" id="2260257at2759"/>
<feature type="compositionally biased region" description="Low complexity" evidence="2">
    <location>
        <begin position="134"/>
        <end position="145"/>
    </location>
</feature>
<sequence>MKTTAILAIAASTVATVASAELLKYGAPISSTVWTAGSDATISWTNTCADQTTTTFPVMLQTQRADGVQIPVAGLASLGDLDCAKAGSLSVKVPTTVPSGKLYSILVTNGNQSYSALFTIENAAIPDPSANVTTTTASGVPTSTALPTGTSTVNGTASATKPSVTAPTTSTTTKPNNAGALKTGSVAALAVAAAVAAFIF</sequence>
<proteinExistence type="predicted"/>
<evidence type="ECO:0000256" key="2">
    <source>
        <dbReference type="SAM" id="MobiDB-lite"/>
    </source>
</evidence>
<feature type="compositionally biased region" description="Polar residues" evidence="2">
    <location>
        <begin position="146"/>
        <end position="155"/>
    </location>
</feature>
<dbReference type="Proteomes" id="UP000707451">
    <property type="component" value="Unassembled WGS sequence"/>
</dbReference>
<evidence type="ECO:0000313" key="5">
    <source>
        <dbReference type="EMBL" id="KAG9063337.1"/>
    </source>
</evidence>
<feature type="region of interest" description="Disordered" evidence="2">
    <location>
        <begin position="134"/>
        <end position="179"/>
    </location>
</feature>
<name>A0A9P7XMK4_9FUNG</name>